<organism evidence="2 3">
    <name type="scientific">Kitasatospora paracochleata</name>
    <dbReference type="NCBI Taxonomy" id="58354"/>
    <lineage>
        <taxon>Bacteria</taxon>
        <taxon>Bacillati</taxon>
        <taxon>Actinomycetota</taxon>
        <taxon>Actinomycetes</taxon>
        <taxon>Kitasatosporales</taxon>
        <taxon>Streptomycetaceae</taxon>
        <taxon>Kitasatospora</taxon>
    </lineage>
</organism>
<evidence type="ECO:0000313" key="2">
    <source>
        <dbReference type="EMBL" id="MCP2314660.1"/>
    </source>
</evidence>
<feature type="compositionally biased region" description="Polar residues" evidence="1">
    <location>
        <begin position="1"/>
        <end position="15"/>
    </location>
</feature>
<dbReference type="EMBL" id="JAMZDX010000009">
    <property type="protein sequence ID" value="MCP2314660.1"/>
    <property type="molecule type" value="Genomic_DNA"/>
</dbReference>
<feature type="region of interest" description="Disordered" evidence="1">
    <location>
        <begin position="1"/>
        <end position="37"/>
    </location>
</feature>
<accession>A0ABT1JB34</accession>
<feature type="region of interest" description="Disordered" evidence="1">
    <location>
        <begin position="59"/>
        <end position="119"/>
    </location>
</feature>
<dbReference type="Proteomes" id="UP001206483">
    <property type="component" value="Unassembled WGS sequence"/>
</dbReference>
<proteinExistence type="predicted"/>
<feature type="compositionally biased region" description="Basic residues" evidence="1">
    <location>
        <begin position="76"/>
        <end position="86"/>
    </location>
</feature>
<reference evidence="2 3" key="1">
    <citation type="submission" date="2022-06" db="EMBL/GenBank/DDBJ databases">
        <title>Sequencing the genomes of 1000 actinobacteria strains.</title>
        <authorList>
            <person name="Klenk H.-P."/>
        </authorList>
    </citation>
    <scope>NUCLEOTIDE SEQUENCE [LARGE SCALE GENOMIC DNA]</scope>
    <source>
        <strain evidence="2 3">DSM 41656</strain>
    </source>
</reference>
<comment type="caution">
    <text evidence="2">The sequence shown here is derived from an EMBL/GenBank/DDBJ whole genome shotgun (WGS) entry which is preliminary data.</text>
</comment>
<protein>
    <submittedName>
        <fullName evidence="2">Uncharacterized protein</fullName>
    </submittedName>
</protein>
<keyword evidence="3" id="KW-1185">Reference proteome</keyword>
<sequence length="119" mass="13236">MTATFLDSNGDQIDSSGIEPVTNDDRGNTGGMLYREATGDVPAGTRTIRVDLNFIWTDGKTTDGYADDLPTSRSARSCRPRSRRHQREPAAGPRGRGRRAVLEIRQGRHDCPRLDDHLR</sequence>
<gene>
    <name evidence="2" type="ORF">FHR36_007861</name>
</gene>
<dbReference type="RefSeq" id="WP_253805008.1">
    <property type="nucleotide sequence ID" value="NZ_JAMZDX010000009.1"/>
</dbReference>
<feature type="compositionally biased region" description="Basic and acidic residues" evidence="1">
    <location>
        <begin position="100"/>
        <end position="119"/>
    </location>
</feature>
<evidence type="ECO:0000313" key="3">
    <source>
        <dbReference type="Proteomes" id="UP001206483"/>
    </source>
</evidence>
<evidence type="ECO:0000256" key="1">
    <source>
        <dbReference type="SAM" id="MobiDB-lite"/>
    </source>
</evidence>
<name>A0ABT1JB34_9ACTN</name>